<dbReference type="GO" id="GO:0016787">
    <property type="term" value="F:hydrolase activity"/>
    <property type="evidence" value="ECO:0007669"/>
    <property type="project" value="UniProtKB-KW"/>
</dbReference>
<keyword evidence="2 4" id="KW-0378">Hydrolase</keyword>
<accession>A0ABW5F7G9</accession>
<dbReference type="PANTHER" id="PTHR42812:SF12">
    <property type="entry name" value="BETA-XYLOSIDASE-RELATED"/>
    <property type="match status" value="1"/>
</dbReference>
<proteinExistence type="inferred from homology"/>
<evidence type="ECO:0000259" key="5">
    <source>
        <dbReference type="Pfam" id="PF17851"/>
    </source>
</evidence>
<dbReference type="SUPFAM" id="SSF75005">
    <property type="entry name" value="Arabinanase/levansucrase/invertase"/>
    <property type="match status" value="1"/>
</dbReference>
<keyword evidence="3 4" id="KW-0326">Glycosidase</keyword>
<dbReference type="InterPro" id="IPR041542">
    <property type="entry name" value="GH43_C2"/>
</dbReference>
<dbReference type="Proteomes" id="UP001597448">
    <property type="component" value="Unassembled WGS sequence"/>
</dbReference>
<dbReference type="Pfam" id="PF04616">
    <property type="entry name" value="Glyco_hydro_43"/>
    <property type="match status" value="1"/>
</dbReference>
<dbReference type="EMBL" id="JBHUKY010000023">
    <property type="protein sequence ID" value="MFD2410889.1"/>
    <property type="molecule type" value="Genomic_DNA"/>
</dbReference>
<comment type="similarity">
    <text evidence="1 4">Belongs to the glycosyl hydrolase 43 family.</text>
</comment>
<dbReference type="PANTHER" id="PTHR42812">
    <property type="entry name" value="BETA-XYLOSIDASE"/>
    <property type="match status" value="1"/>
</dbReference>
<dbReference type="Pfam" id="PF17851">
    <property type="entry name" value="GH43_C2"/>
    <property type="match status" value="1"/>
</dbReference>
<evidence type="ECO:0000256" key="3">
    <source>
        <dbReference type="ARBA" id="ARBA00023295"/>
    </source>
</evidence>
<evidence type="ECO:0000256" key="2">
    <source>
        <dbReference type="ARBA" id="ARBA00022801"/>
    </source>
</evidence>
<sequence>MMQSMNVRNPVIAGYYPDPSVVRVNEDFYLINSTFEYFPGVPIFHSRDLIDWTPIGHVLTRQSQLDLRATKSSSGIYAATIRYHAGRFYMITTDVRGIGNFYVTADKPEGPWSDPILLPHGGIDPSLFFDDDGRAYVTVQNGAGYESHIIQYEIDPLSGEVLSEPVNIWSGDDGPWVEGPHLYKIKGVYYLMTASGGTAGDHREIIARSSSPYGPFEDKPEPILTHRGLKDHPVQCLGHADLVEDTSGQWWAFFLGMRPVEGRYSPLGRETFLAPVTWTEDGWPMIDNNEGTVIAADESSLEEQVQRFTPEDGFGPEWAFLRAYEAERYSWTEREGNLTVRGNAYTLDDEAPAVFACLRQQHHRMELGVSLDFTPVTEGEHAGLAARLNNRGYLFWGLTCRSGRRVMELVVKNGEERQVHQYEVSGQGAVQLRLRCDGHHYHCSYSADGVSWHEVPETVHVSVLSPEVNGGFTGVCLGVHASGNGTEDASPAYYEGFYYSNIKGDAL</sequence>
<dbReference type="InterPro" id="IPR013320">
    <property type="entry name" value="ConA-like_dom_sf"/>
</dbReference>
<dbReference type="InterPro" id="IPR051795">
    <property type="entry name" value="Glycosyl_Hydrlase_43"/>
</dbReference>
<organism evidence="6 7">
    <name type="scientific">Paenibacillus rhizoplanae</name>
    <dbReference type="NCBI Taxonomy" id="1917181"/>
    <lineage>
        <taxon>Bacteria</taxon>
        <taxon>Bacillati</taxon>
        <taxon>Bacillota</taxon>
        <taxon>Bacilli</taxon>
        <taxon>Bacillales</taxon>
        <taxon>Paenibacillaceae</taxon>
        <taxon>Paenibacillus</taxon>
    </lineage>
</organism>
<protein>
    <submittedName>
        <fullName evidence="6">Glycoside hydrolase family 43 protein</fullName>
    </submittedName>
</protein>
<dbReference type="SUPFAM" id="SSF49899">
    <property type="entry name" value="Concanavalin A-like lectins/glucanases"/>
    <property type="match status" value="1"/>
</dbReference>
<dbReference type="InterPro" id="IPR023296">
    <property type="entry name" value="Glyco_hydro_beta-prop_sf"/>
</dbReference>
<evidence type="ECO:0000313" key="7">
    <source>
        <dbReference type="Proteomes" id="UP001597448"/>
    </source>
</evidence>
<feature type="domain" description="Beta-xylosidase C-terminal Concanavalin A-like" evidence="5">
    <location>
        <begin position="312"/>
        <end position="499"/>
    </location>
</feature>
<reference evidence="7" key="1">
    <citation type="journal article" date="2019" name="Int. J. Syst. Evol. Microbiol.">
        <title>The Global Catalogue of Microorganisms (GCM) 10K type strain sequencing project: providing services to taxonomists for standard genome sequencing and annotation.</title>
        <authorList>
            <consortium name="The Broad Institute Genomics Platform"/>
            <consortium name="The Broad Institute Genome Sequencing Center for Infectious Disease"/>
            <person name="Wu L."/>
            <person name="Ma J."/>
        </authorList>
    </citation>
    <scope>NUCLEOTIDE SEQUENCE [LARGE SCALE GENOMIC DNA]</scope>
    <source>
        <strain evidence="7">CCM 8725</strain>
    </source>
</reference>
<evidence type="ECO:0000313" key="6">
    <source>
        <dbReference type="EMBL" id="MFD2410889.1"/>
    </source>
</evidence>
<gene>
    <name evidence="6" type="ORF">ACFSX3_13455</name>
</gene>
<evidence type="ECO:0000256" key="1">
    <source>
        <dbReference type="ARBA" id="ARBA00009865"/>
    </source>
</evidence>
<dbReference type="Gene3D" id="2.60.120.200">
    <property type="match status" value="1"/>
</dbReference>
<keyword evidence="7" id="KW-1185">Reference proteome</keyword>
<dbReference type="RefSeq" id="WP_379255883.1">
    <property type="nucleotide sequence ID" value="NZ_JBHSVQ010000001.1"/>
</dbReference>
<name>A0ABW5F7G9_9BACL</name>
<comment type="caution">
    <text evidence="6">The sequence shown here is derived from an EMBL/GenBank/DDBJ whole genome shotgun (WGS) entry which is preliminary data.</text>
</comment>
<dbReference type="CDD" id="cd18617">
    <property type="entry name" value="GH43_XynB-like"/>
    <property type="match status" value="1"/>
</dbReference>
<dbReference type="Gene3D" id="2.115.10.20">
    <property type="entry name" value="Glycosyl hydrolase domain, family 43"/>
    <property type="match status" value="1"/>
</dbReference>
<dbReference type="InterPro" id="IPR006710">
    <property type="entry name" value="Glyco_hydro_43"/>
</dbReference>
<evidence type="ECO:0000256" key="4">
    <source>
        <dbReference type="RuleBase" id="RU361187"/>
    </source>
</evidence>